<name>A0ABU5RLH7_9PSEU</name>
<proteinExistence type="predicted"/>
<dbReference type="EMBL" id="JAYFSI010000020">
    <property type="protein sequence ID" value="MEA5367142.1"/>
    <property type="molecule type" value="Genomic_DNA"/>
</dbReference>
<evidence type="ECO:0000313" key="2">
    <source>
        <dbReference type="EMBL" id="MEA5367142.1"/>
    </source>
</evidence>
<gene>
    <name evidence="2" type="ORF">VA596_46975</name>
</gene>
<reference evidence="2 3" key="1">
    <citation type="submission" date="2023-12" db="EMBL/GenBank/DDBJ databases">
        <title>Amycolatopsis sp. V23-08.</title>
        <authorList>
            <person name="Somphong A."/>
        </authorList>
    </citation>
    <scope>NUCLEOTIDE SEQUENCE [LARGE SCALE GENOMIC DNA]</scope>
    <source>
        <strain evidence="2 3">V23-08</strain>
    </source>
</reference>
<organism evidence="2 3">
    <name type="scientific">Amycolatopsis heterodermiae</name>
    <dbReference type="NCBI Taxonomy" id="3110235"/>
    <lineage>
        <taxon>Bacteria</taxon>
        <taxon>Bacillati</taxon>
        <taxon>Actinomycetota</taxon>
        <taxon>Actinomycetes</taxon>
        <taxon>Pseudonocardiales</taxon>
        <taxon>Pseudonocardiaceae</taxon>
        <taxon>Amycolatopsis</taxon>
    </lineage>
</organism>
<dbReference type="RefSeq" id="WP_323336900.1">
    <property type="nucleotide sequence ID" value="NZ_JAYFSI010000020.1"/>
</dbReference>
<evidence type="ECO:0000256" key="1">
    <source>
        <dbReference type="SAM" id="MobiDB-lite"/>
    </source>
</evidence>
<keyword evidence="3" id="KW-1185">Reference proteome</keyword>
<feature type="region of interest" description="Disordered" evidence="1">
    <location>
        <begin position="113"/>
        <end position="170"/>
    </location>
</feature>
<protein>
    <submittedName>
        <fullName evidence="2">Uncharacterized protein</fullName>
    </submittedName>
</protein>
<comment type="caution">
    <text evidence="2">The sequence shown here is derived from an EMBL/GenBank/DDBJ whole genome shotgun (WGS) entry which is preliminary data.</text>
</comment>
<sequence length="170" mass="18155">MRLARRSWPLAAEHAHPELDLGLIDEHVVSLDREMARLREAGKQAGDLRLRGGPAEDPRTCGHLLALADQVRSNPDALAELVASVAGDSIWFRELQQFLQHCSPRVRTAAGAHLTANLPAPRPAAPTSVPRRRKRTRAPRPLAGGGLRGTVVARPASAAARAAPDPPAPA</sequence>
<feature type="compositionally biased region" description="Low complexity" evidence="1">
    <location>
        <begin position="153"/>
        <end position="163"/>
    </location>
</feature>
<accession>A0ABU5RLH7</accession>
<evidence type="ECO:0000313" key="3">
    <source>
        <dbReference type="Proteomes" id="UP001304298"/>
    </source>
</evidence>
<dbReference type="Proteomes" id="UP001304298">
    <property type="component" value="Unassembled WGS sequence"/>
</dbReference>